<dbReference type="Pfam" id="PF11300">
    <property type="entry name" value="DUF3102"/>
    <property type="match status" value="1"/>
</dbReference>
<accession>A0ABW3ULX3</accession>
<comment type="caution">
    <text evidence="1">The sequence shown here is derived from an EMBL/GenBank/DDBJ whole genome shotgun (WGS) entry which is preliminary data.</text>
</comment>
<evidence type="ECO:0000313" key="2">
    <source>
        <dbReference type="Proteomes" id="UP001597180"/>
    </source>
</evidence>
<proteinExistence type="predicted"/>
<dbReference type="RefSeq" id="WP_345586293.1">
    <property type="nucleotide sequence ID" value="NZ_BAABJG010000003.1"/>
</dbReference>
<evidence type="ECO:0000313" key="1">
    <source>
        <dbReference type="EMBL" id="MFD1221988.1"/>
    </source>
</evidence>
<name>A0ABW3ULX3_9BACL</name>
<sequence length="185" mass="20709">MSLVKAEDTSLSSDITVITAEINSYKQIAGNAIFEIGRRLKKVRDEKLAEKHGGWSEWLREVDIDDSQARRFIAVVNEFGDGYRGTYHALGLRALYEIATLPAEERERPHIVPSTGATKTVDEMTVRELREVKAALKKAEETAKPSVGRGNEPRMKRRYFARLSIASRNNCPGSSTCAMPLKLND</sequence>
<dbReference type="EMBL" id="JBHTLU010000019">
    <property type="protein sequence ID" value="MFD1221988.1"/>
    <property type="molecule type" value="Genomic_DNA"/>
</dbReference>
<keyword evidence="2" id="KW-1185">Reference proteome</keyword>
<dbReference type="Proteomes" id="UP001597180">
    <property type="component" value="Unassembled WGS sequence"/>
</dbReference>
<protein>
    <submittedName>
        <fullName evidence="1">DUF3102 domain-containing protein</fullName>
    </submittedName>
</protein>
<dbReference type="InterPro" id="IPR021451">
    <property type="entry name" value="DUF3102"/>
</dbReference>
<organism evidence="1 2">
    <name type="scientific">Paenibacillus vulneris</name>
    <dbReference type="NCBI Taxonomy" id="1133364"/>
    <lineage>
        <taxon>Bacteria</taxon>
        <taxon>Bacillati</taxon>
        <taxon>Bacillota</taxon>
        <taxon>Bacilli</taxon>
        <taxon>Bacillales</taxon>
        <taxon>Paenibacillaceae</taxon>
        <taxon>Paenibacillus</taxon>
    </lineage>
</organism>
<gene>
    <name evidence="1" type="ORF">ACFQ4B_17850</name>
</gene>
<reference evidence="2" key="1">
    <citation type="journal article" date="2019" name="Int. J. Syst. Evol. Microbiol.">
        <title>The Global Catalogue of Microorganisms (GCM) 10K type strain sequencing project: providing services to taxonomists for standard genome sequencing and annotation.</title>
        <authorList>
            <consortium name="The Broad Institute Genomics Platform"/>
            <consortium name="The Broad Institute Genome Sequencing Center for Infectious Disease"/>
            <person name="Wu L."/>
            <person name="Ma J."/>
        </authorList>
    </citation>
    <scope>NUCLEOTIDE SEQUENCE [LARGE SCALE GENOMIC DNA]</scope>
    <source>
        <strain evidence="2">CCUG 53270</strain>
    </source>
</reference>